<dbReference type="PANTHER" id="PTHR43239:SF1">
    <property type="entry name" value="UPF0734 PROTEIN DDB_G0273871_DDB_G0273177"/>
    <property type="match status" value="1"/>
</dbReference>
<comment type="caution">
    <text evidence="1">The sequence shown here is derived from an EMBL/GenBank/DDBJ whole genome shotgun (WGS) entry which is preliminary data.</text>
</comment>
<dbReference type="InterPro" id="IPR011008">
    <property type="entry name" value="Dimeric_a/b-barrel"/>
</dbReference>
<dbReference type="AlphaFoldDB" id="A0A399CZX5"/>
<dbReference type="InterPro" id="IPR052996">
    <property type="entry name" value="Carb_Metab_Mutarotase"/>
</dbReference>
<dbReference type="Pfam" id="PF05336">
    <property type="entry name" value="rhaM"/>
    <property type="match status" value="1"/>
</dbReference>
<organism evidence="1 2">
    <name type="scientific">Mariniphaga sediminis</name>
    <dbReference type="NCBI Taxonomy" id="1628158"/>
    <lineage>
        <taxon>Bacteria</taxon>
        <taxon>Pseudomonadati</taxon>
        <taxon>Bacteroidota</taxon>
        <taxon>Bacteroidia</taxon>
        <taxon>Marinilabiliales</taxon>
        <taxon>Prolixibacteraceae</taxon>
        <taxon>Mariniphaga</taxon>
    </lineage>
</organism>
<gene>
    <name evidence="1" type="ORF">D1164_16800</name>
</gene>
<evidence type="ECO:0000313" key="2">
    <source>
        <dbReference type="Proteomes" id="UP000266441"/>
    </source>
</evidence>
<dbReference type="OrthoDB" id="1430580at2"/>
<dbReference type="Proteomes" id="UP000266441">
    <property type="component" value="Unassembled WGS sequence"/>
</dbReference>
<protein>
    <submittedName>
        <fullName evidence="1">L-rhamnose mutarotase</fullName>
    </submittedName>
</protein>
<dbReference type="SUPFAM" id="SSF54909">
    <property type="entry name" value="Dimeric alpha+beta barrel"/>
    <property type="match status" value="1"/>
</dbReference>
<dbReference type="PANTHER" id="PTHR43239">
    <property type="entry name" value="UPF0734 PROTEIN DDB_G0273871/DDB_G0273177"/>
    <property type="match status" value="1"/>
</dbReference>
<keyword evidence="2" id="KW-1185">Reference proteome</keyword>
<dbReference type="EMBL" id="QWET01000014">
    <property type="protein sequence ID" value="RIH64052.1"/>
    <property type="molecule type" value="Genomic_DNA"/>
</dbReference>
<dbReference type="GO" id="GO:0016857">
    <property type="term" value="F:racemase and epimerase activity, acting on carbohydrates and derivatives"/>
    <property type="evidence" value="ECO:0007669"/>
    <property type="project" value="InterPro"/>
</dbReference>
<reference evidence="1 2" key="1">
    <citation type="journal article" date="2015" name="Int. J. Syst. Evol. Microbiol.">
        <title>Mariniphaga sediminis sp. nov., isolated from coastal sediment.</title>
        <authorList>
            <person name="Wang F.Q."/>
            <person name="Shen Q.Y."/>
            <person name="Chen G.J."/>
            <person name="Du Z.J."/>
        </authorList>
    </citation>
    <scope>NUCLEOTIDE SEQUENCE [LARGE SCALE GENOMIC DNA]</scope>
    <source>
        <strain evidence="1 2">SY21</strain>
    </source>
</reference>
<dbReference type="Gene3D" id="3.30.70.100">
    <property type="match status" value="1"/>
</dbReference>
<evidence type="ECO:0000313" key="1">
    <source>
        <dbReference type="EMBL" id="RIH64052.1"/>
    </source>
</evidence>
<name>A0A399CZX5_9BACT</name>
<proteinExistence type="predicted"/>
<accession>A0A399CZX5</accession>
<dbReference type="InterPro" id="IPR008000">
    <property type="entry name" value="Rham/fucose_mutarotase"/>
</dbReference>
<sequence>MQAATSNYAASKRYCLTLNLKDDPDLISEYKKLHEHVWPEITAGFAEVGIVDMEIYIQGNKLFMILETVKNFDLKKDFERMGKLPSQKEWENLVSKFQDTDNPESIEKWQTIERIFRYKK</sequence>